<dbReference type="Proteomes" id="UP001153678">
    <property type="component" value="Unassembled WGS sequence"/>
</dbReference>
<dbReference type="EMBL" id="CAMKVN010001671">
    <property type="protein sequence ID" value="CAI2177434.1"/>
    <property type="molecule type" value="Genomic_DNA"/>
</dbReference>
<keyword evidence="3" id="KW-1185">Reference proteome</keyword>
<accession>A0A9W4SQC7</accession>
<proteinExistence type="predicted"/>
<name>A0A9W4SQC7_9GLOM</name>
<protein>
    <submittedName>
        <fullName evidence="2">1717_t:CDS:1</fullName>
    </submittedName>
</protein>
<gene>
    <name evidence="2" type="ORF">FWILDA_LOCUS8086</name>
</gene>
<evidence type="ECO:0000256" key="1">
    <source>
        <dbReference type="SAM" id="Coils"/>
    </source>
</evidence>
<keyword evidence="1" id="KW-0175">Coiled coil</keyword>
<feature type="non-terminal residue" evidence="2">
    <location>
        <position position="248"/>
    </location>
</feature>
<comment type="caution">
    <text evidence="2">The sequence shown here is derived from an EMBL/GenBank/DDBJ whole genome shotgun (WGS) entry which is preliminary data.</text>
</comment>
<dbReference type="AlphaFoldDB" id="A0A9W4SQC7"/>
<evidence type="ECO:0000313" key="3">
    <source>
        <dbReference type="Proteomes" id="UP001153678"/>
    </source>
</evidence>
<evidence type="ECO:0000313" key="2">
    <source>
        <dbReference type="EMBL" id="CAI2177434.1"/>
    </source>
</evidence>
<reference evidence="2" key="1">
    <citation type="submission" date="2022-08" db="EMBL/GenBank/DDBJ databases">
        <authorList>
            <person name="Kallberg Y."/>
            <person name="Tangrot J."/>
            <person name="Rosling A."/>
        </authorList>
    </citation>
    <scope>NUCLEOTIDE SEQUENCE</scope>
    <source>
        <strain evidence="2">Wild A</strain>
    </source>
</reference>
<organism evidence="2 3">
    <name type="scientific">Funneliformis geosporum</name>
    <dbReference type="NCBI Taxonomy" id="1117311"/>
    <lineage>
        <taxon>Eukaryota</taxon>
        <taxon>Fungi</taxon>
        <taxon>Fungi incertae sedis</taxon>
        <taxon>Mucoromycota</taxon>
        <taxon>Glomeromycotina</taxon>
        <taxon>Glomeromycetes</taxon>
        <taxon>Glomerales</taxon>
        <taxon>Glomeraceae</taxon>
        <taxon>Funneliformis</taxon>
    </lineage>
</organism>
<sequence length="248" mass="28279">SKEIKANNAKNKYFGEHLDLSEYSNLTKVVLGLSSHLTSLKLAHSNKITFINISGTGIDNFSFLAHTPNLQSLWLPQAGDHAYIAKAFREKQQFAIFQQENQAYQQTINDQQSQIDDLSNIAFPNKPYNFLKLKQDIIRLKAQELEPQVRNETTKLVQLISEAKNKSGNLSYIVDLILETQKQILQNSNIAQRDKLSGKIEAYQTLLVGSLTEEELQTLLNKQTEVQELENHLESLQQNLNINEQNQL</sequence>
<feature type="coiled-coil region" evidence="1">
    <location>
        <begin position="219"/>
        <end position="246"/>
    </location>
</feature>
<dbReference type="OrthoDB" id="2434658at2759"/>